<dbReference type="GO" id="GO:0003723">
    <property type="term" value="F:RNA binding"/>
    <property type="evidence" value="ECO:0007669"/>
    <property type="project" value="InterPro"/>
</dbReference>
<feature type="repeat" description="PPR" evidence="2">
    <location>
        <begin position="330"/>
        <end position="364"/>
    </location>
</feature>
<dbReference type="InterPro" id="IPR046960">
    <property type="entry name" value="PPR_At4g14850-like_plant"/>
</dbReference>
<dbReference type="GO" id="GO:0009451">
    <property type="term" value="P:RNA modification"/>
    <property type="evidence" value="ECO:0007669"/>
    <property type="project" value="InterPro"/>
</dbReference>
<name>A0A9Q0HAI9_9MAGN</name>
<dbReference type="FunFam" id="1.25.40.10:FF:000309">
    <property type="entry name" value="Pentatricopeptide repeat-containing protein, chloroplastic"/>
    <property type="match status" value="1"/>
</dbReference>
<gene>
    <name evidence="3" type="ORF">NE237_022796</name>
</gene>
<dbReference type="Gene3D" id="1.25.40.10">
    <property type="entry name" value="Tetratricopeptide repeat domain"/>
    <property type="match status" value="5"/>
</dbReference>
<evidence type="ECO:0000313" key="4">
    <source>
        <dbReference type="Proteomes" id="UP001141806"/>
    </source>
</evidence>
<evidence type="ECO:0000313" key="3">
    <source>
        <dbReference type="EMBL" id="KAJ4962857.1"/>
    </source>
</evidence>
<dbReference type="Pfam" id="PF13041">
    <property type="entry name" value="PPR_2"/>
    <property type="match status" value="4"/>
</dbReference>
<dbReference type="PANTHER" id="PTHR47926:SF411">
    <property type="entry name" value="PENTATRICOPEPTIDE REPEAT-CONTAINING PROTEIN"/>
    <property type="match status" value="1"/>
</dbReference>
<sequence>MVIAYANSNHCWPIRGSSCSRNSCASLSCRGNSGRTPSFARRIKGPNLLCVPLRLQQASLTGVISEASAVLDICTWDQLSISDPSDEADIRENSTDLSGESADRKDAPGFLDNGIKIRICDKLIEVVDKSTPTDWRRLLAFSKEWSNIWPHFYRRCQEQANSETDFVMKNKLLLLRRKLKEVEYTLYQLCMTARGNLRRLTQQEIRVLKYLLTIKDPEEQLCILKEKKSRSYSCKDLLFSTQSWNSLCSSNSRENPDADLFDSLLIDPAMLGYWLQLCYTVKEVGTIHAILVKYLKSSITFIDNNLITAYVRFGKLVEARKVFDRMLEKNVVSWTAMLSGYLRNGLDDEVLFLFDELIKNGVQANSKTYVCILNLCRRRLDFELGAQVHACILKGNWNNLIVDSAIVHFYAQCGDLSGAFRAFDQMVERDVVCWTAMITACAQQGHVEEAFHLFLKMQDDGLAPNEFTVCSVLKACGEEKALKFGRQLHGTIVKKMFKDDVYVGTSLMGMYAKCGEVLDSRRLFDRMRKRNTVTWTSMISGYALNGYGKEAISLFRKMKRCHIVANNLTVVSILRACGSIRSLTSGKEVHAQVFRNSIHRNIYIGSTLVWFYCKCGEYFYASKVLQSMTVRDVVSWTAIISGCARLGHDLQALEFLKNMLREGVEPNPFTYSSALKACAKLEAILQGKWIHSSVNKTHALSNVFVGSALIDMYSKCRSISEATKVFNNMPDRNLVSWRAMIIGYARNGFGVEALKLMYRMQAEGLLVDDYVITIVLSACGDVDWNKESLSEDMLKF</sequence>
<feature type="repeat" description="PPR" evidence="2">
    <location>
        <begin position="531"/>
        <end position="565"/>
    </location>
</feature>
<dbReference type="Pfam" id="PF01535">
    <property type="entry name" value="PPR"/>
    <property type="match status" value="2"/>
</dbReference>
<dbReference type="OrthoDB" id="185373at2759"/>
<dbReference type="PROSITE" id="PS51375">
    <property type="entry name" value="PPR"/>
    <property type="match status" value="5"/>
</dbReference>
<dbReference type="SUPFAM" id="SSF48452">
    <property type="entry name" value="TPR-like"/>
    <property type="match status" value="1"/>
</dbReference>
<comment type="caution">
    <text evidence="3">The sequence shown here is derived from an EMBL/GenBank/DDBJ whole genome shotgun (WGS) entry which is preliminary data.</text>
</comment>
<keyword evidence="4" id="KW-1185">Reference proteome</keyword>
<organism evidence="3 4">
    <name type="scientific">Protea cynaroides</name>
    <dbReference type="NCBI Taxonomy" id="273540"/>
    <lineage>
        <taxon>Eukaryota</taxon>
        <taxon>Viridiplantae</taxon>
        <taxon>Streptophyta</taxon>
        <taxon>Embryophyta</taxon>
        <taxon>Tracheophyta</taxon>
        <taxon>Spermatophyta</taxon>
        <taxon>Magnoliopsida</taxon>
        <taxon>Proteales</taxon>
        <taxon>Proteaceae</taxon>
        <taxon>Protea</taxon>
    </lineage>
</organism>
<reference evidence="3" key="1">
    <citation type="journal article" date="2023" name="Plant J.">
        <title>The genome of the king protea, Protea cynaroides.</title>
        <authorList>
            <person name="Chang J."/>
            <person name="Duong T.A."/>
            <person name="Schoeman C."/>
            <person name="Ma X."/>
            <person name="Roodt D."/>
            <person name="Barker N."/>
            <person name="Li Z."/>
            <person name="Van de Peer Y."/>
            <person name="Mizrachi E."/>
        </authorList>
    </citation>
    <scope>NUCLEOTIDE SEQUENCE</scope>
    <source>
        <tissue evidence="3">Young leaves</tissue>
    </source>
</reference>
<dbReference type="FunFam" id="1.25.40.10:FF:000730">
    <property type="entry name" value="Pentatricopeptide repeat-containing protein, chloroplastic"/>
    <property type="match status" value="1"/>
</dbReference>
<dbReference type="PANTHER" id="PTHR47926">
    <property type="entry name" value="PENTATRICOPEPTIDE REPEAT-CONTAINING PROTEIN"/>
    <property type="match status" value="1"/>
</dbReference>
<accession>A0A9Q0HAI9</accession>
<dbReference type="NCBIfam" id="TIGR00756">
    <property type="entry name" value="PPR"/>
    <property type="match status" value="6"/>
</dbReference>
<evidence type="ECO:0000256" key="1">
    <source>
        <dbReference type="ARBA" id="ARBA00022737"/>
    </source>
</evidence>
<dbReference type="InterPro" id="IPR002885">
    <property type="entry name" value="PPR_rpt"/>
</dbReference>
<proteinExistence type="predicted"/>
<dbReference type="FunFam" id="1.25.40.10:FF:000285">
    <property type="entry name" value="Pentatricopeptide repeat-containing protein, chloroplastic"/>
    <property type="match status" value="1"/>
</dbReference>
<dbReference type="InterPro" id="IPR011990">
    <property type="entry name" value="TPR-like_helical_dom_sf"/>
</dbReference>
<feature type="repeat" description="PPR" evidence="2">
    <location>
        <begin position="430"/>
        <end position="464"/>
    </location>
</feature>
<dbReference type="AlphaFoldDB" id="A0A9Q0HAI9"/>
<dbReference type="Proteomes" id="UP001141806">
    <property type="component" value="Unassembled WGS sequence"/>
</dbReference>
<dbReference type="FunFam" id="1.25.40.10:FF:000983">
    <property type="entry name" value="Pentatricopeptide repeat-containing protein, chloroplastic"/>
    <property type="match status" value="1"/>
</dbReference>
<dbReference type="EMBL" id="JAMYWD010000008">
    <property type="protein sequence ID" value="KAJ4962857.1"/>
    <property type="molecule type" value="Genomic_DNA"/>
</dbReference>
<protein>
    <recommendedName>
        <fullName evidence="5">Pentatricopeptide repeat-containing protein</fullName>
    </recommendedName>
</protein>
<evidence type="ECO:0000256" key="2">
    <source>
        <dbReference type="PROSITE-ProRule" id="PRU00708"/>
    </source>
</evidence>
<feature type="repeat" description="PPR" evidence="2">
    <location>
        <begin position="733"/>
        <end position="767"/>
    </location>
</feature>
<feature type="repeat" description="PPR" evidence="2">
    <location>
        <begin position="632"/>
        <end position="666"/>
    </location>
</feature>
<keyword evidence="1" id="KW-0677">Repeat</keyword>
<evidence type="ECO:0008006" key="5">
    <source>
        <dbReference type="Google" id="ProtNLM"/>
    </source>
</evidence>